<reference evidence="5" key="1">
    <citation type="submission" date="2018-04" db="EMBL/GenBank/DDBJ databases">
        <title>WGS assembly of Panicum hallii.</title>
        <authorList>
            <person name="Lovell J."/>
            <person name="Jenkins J."/>
            <person name="Lowry D."/>
            <person name="Mamidi S."/>
            <person name="Sreedasyam A."/>
            <person name="Weng X."/>
            <person name="Barry K."/>
            <person name="Bonette J."/>
            <person name="Campitelli B."/>
            <person name="Daum C."/>
            <person name="Gordon S."/>
            <person name="Gould B."/>
            <person name="Lipzen A."/>
            <person name="Macqueen A."/>
            <person name="Palacio-Mejia J."/>
            <person name="Plott C."/>
            <person name="Shakirov E."/>
            <person name="Shu S."/>
            <person name="Yoshinaga Y."/>
            <person name="Zane M."/>
            <person name="Rokhsar D."/>
            <person name="Grimwood J."/>
            <person name="Schmutz J."/>
            <person name="Juenger T."/>
        </authorList>
    </citation>
    <scope>NUCLEOTIDE SEQUENCE [LARGE SCALE GENOMIC DNA]</scope>
    <source>
        <strain evidence="5">FIL2</strain>
    </source>
</reference>
<accession>A0A2T8JCG4</accession>
<keyword evidence="3" id="KW-0268">Exocytosis</keyword>
<feature type="domain" description="Exocyst complex subunit Exo70 C-terminal" evidence="4">
    <location>
        <begin position="32"/>
        <end position="339"/>
    </location>
</feature>
<organism evidence="5">
    <name type="scientific">Panicum hallii</name>
    <dbReference type="NCBI Taxonomy" id="206008"/>
    <lineage>
        <taxon>Eukaryota</taxon>
        <taxon>Viridiplantae</taxon>
        <taxon>Streptophyta</taxon>
        <taxon>Embryophyta</taxon>
        <taxon>Tracheophyta</taxon>
        <taxon>Spermatophyta</taxon>
        <taxon>Magnoliopsida</taxon>
        <taxon>Liliopsida</taxon>
        <taxon>Poales</taxon>
        <taxon>Poaceae</taxon>
        <taxon>PACMAD clade</taxon>
        <taxon>Panicoideae</taxon>
        <taxon>Panicodae</taxon>
        <taxon>Paniceae</taxon>
        <taxon>Panicinae</taxon>
        <taxon>Panicum</taxon>
        <taxon>Panicum sect. Panicum</taxon>
    </lineage>
</organism>
<comment type="function">
    <text evidence="3">Component of the exocyst complex.</text>
</comment>
<dbReference type="InterPro" id="IPR016159">
    <property type="entry name" value="Cullin_repeat-like_dom_sf"/>
</dbReference>
<evidence type="ECO:0000256" key="2">
    <source>
        <dbReference type="ARBA" id="ARBA00022448"/>
    </source>
</evidence>
<evidence type="ECO:0000256" key="1">
    <source>
        <dbReference type="ARBA" id="ARBA00006756"/>
    </source>
</evidence>
<dbReference type="SUPFAM" id="SSF74788">
    <property type="entry name" value="Cullin repeat-like"/>
    <property type="match status" value="1"/>
</dbReference>
<dbReference type="AlphaFoldDB" id="A0A2T8JCG4"/>
<dbReference type="GO" id="GO:0005546">
    <property type="term" value="F:phosphatidylinositol-4,5-bisphosphate binding"/>
    <property type="evidence" value="ECO:0007669"/>
    <property type="project" value="InterPro"/>
</dbReference>
<dbReference type="Proteomes" id="UP000243499">
    <property type="component" value="Chromosome 4"/>
</dbReference>
<dbReference type="InterPro" id="IPR046364">
    <property type="entry name" value="Exo70_C"/>
</dbReference>
<evidence type="ECO:0000313" key="5">
    <source>
        <dbReference type="EMBL" id="PVH47610.1"/>
    </source>
</evidence>
<dbReference type="PANTHER" id="PTHR12542:SF137">
    <property type="entry name" value="EXOCYST SUBUNIT EXO70 FAMILY PROTEIN"/>
    <property type="match status" value="1"/>
</dbReference>
<dbReference type="Gene3D" id="1.20.1280.170">
    <property type="entry name" value="Exocyst complex component Exo70"/>
    <property type="match status" value="1"/>
</dbReference>
<dbReference type="PANTHER" id="PTHR12542">
    <property type="entry name" value="EXOCYST COMPLEX PROTEIN EXO70"/>
    <property type="match status" value="1"/>
</dbReference>
<dbReference type="InterPro" id="IPR004140">
    <property type="entry name" value="Exo70"/>
</dbReference>
<dbReference type="EMBL" id="CM008049">
    <property type="protein sequence ID" value="PVH47610.1"/>
    <property type="molecule type" value="Genomic_DNA"/>
</dbReference>
<keyword evidence="3" id="KW-0653">Protein transport</keyword>
<protein>
    <recommendedName>
        <fullName evidence="3">Exocyst subunit Exo70 family protein</fullName>
    </recommendedName>
</protein>
<evidence type="ECO:0000259" key="4">
    <source>
        <dbReference type="Pfam" id="PF03081"/>
    </source>
</evidence>
<evidence type="ECO:0000256" key="3">
    <source>
        <dbReference type="RuleBase" id="RU365026"/>
    </source>
</evidence>
<sequence>MSEMLVFVDVIVAPNAKAAAAMDRGGTQQQQYGQLSTLLRVHDALSRALAKIRLSFHSSSTAAQVQRIQGKTVGLLSAREAKVGEATWSTLEHIRTRVLESIEDGVVDSSDSQISIHMATRSVTRHISFLRSHYSPVNAILSEAASLGKYVPQIGVVGDLFPLNSMIVELASCLEEKLVNISKSFPDQAVGFLFLLNNLNFIRERLLFLFLLNNSDFIRGSPQTYSSLDVHVAALFDKVEGYIESYLLVSWAPVLSCLFNPTPLCFGKRHYSPLPKFESEFQKTYTTQKLWKVPDPQLRKMLREAIIEKITPVYRKYIEDNNVTVPKFTPQELQEMLQELFEG</sequence>
<dbReference type="GO" id="GO:0006887">
    <property type="term" value="P:exocytosis"/>
    <property type="evidence" value="ECO:0007669"/>
    <property type="project" value="UniProtKB-KW"/>
</dbReference>
<keyword evidence="2 3" id="KW-0813">Transport</keyword>
<comment type="similarity">
    <text evidence="1 3">Belongs to the EXO70 family.</text>
</comment>
<dbReference type="Pfam" id="PF03081">
    <property type="entry name" value="Exo70_C"/>
    <property type="match status" value="1"/>
</dbReference>
<dbReference type="Gramene" id="PVH47610">
    <property type="protein sequence ID" value="PVH47610"/>
    <property type="gene ID" value="PAHAL_4G101300"/>
</dbReference>
<proteinExistence type="inferred from homology"/>
<dbReference type="GO" id="GO:0000145">
    <property type="term" value="C:exocyst"/>
    <property type="evidence" value="ECO:0007669"/>
    <property type="project" value="InterPro"/>
</dbReference>
<name>A0A2T8JCG4_9POAL</name>
<dbReference type="GO" id="GO:0015031">
    <property type="term" value="P:protein transport"/>
    <property type="evidence" value="ECO:0007669"/>
    <property type="project" value="UniProtKB-KW"/>
</dbReference>
<gene>
    <name evidence="5" type="ORF">PAHAL_4G101300</name>
</gene>